<protein>
    <submittedName>
        <fullName evidence="2">Hypothetical_protein</fullName>
    </submittedName>
</protein>
<dbReference type="Proteomes" id="UP001642409">
    <property type="component" value="Unassembled WGS sequence"/>
</dbReference>
<evidence type="ECO:0000313" key="2">
    <source>
        <dbReference type="EMBL" id="CAL6057765.1"/>
    </source>
</evidence>
<sequence length="148" mass="17266">MIFVTRLQGQLHVQPLVSELTYTLLAKMRPLLSEVMQYSRSNFQIYPTHLTFVYTSSVNCKFTRMIISFRYTYVRRTICVSKEAMERLPLSSPEGSLIAMSMQEREAQQYEPIIDHTKQSWYFSNATSALTLDAADQLSNFQIQFSRQ</sequence>
<comment type="caution">
    <text evidence="1">The sequence shown here is derived from an EMBL/GenBank/DDBJ whole genome shotgun (WGS) entry which is preliminary data.</text>
</comment>
<dbReference type="EMBL" id="CAXDID020000215">
    <property type="protein sequence ID" value="CAL6057765.1"/>
    <property type="molecule type" value="Genomic_DNA"/>
</dbReference>
<keyword evidence="3" id="KW-1185">Reference proteome</keyword>
<evidence type="ECO:0000313" key="3">
    <source>
        <dbReference type="Proteomes" id="UP001642409"/>
    </source>
</evidence>
<organism evidence="1">
    <name type="scientific">Hexamita inflata</name>
    <dbReference type="NCBI Taxonomy" id="28002"/>
    <lineage>
        <taxon>Eukaryota</taxon>
        <taxon>Metamonada</taxon>
        <taxon>Diplomonadida</taxon>
        <taxon>Hexamitidae</taxon>
        <taxon>Hexamitinae</taxon>
        <taxon>Hexamita</taxon>
    </lineage>
</organism>
<dbReference type="EMBL" id="CATOUU010000137">
    <property type="protein sequence ID" value="CAI9917734.1"/>
    <property type="molecule type" value="Genomic_DNA"/>
</dbReference>
<name>A0AA86NDX0_9EUKA</name>
<gene>
    <name evidence="2" type="ORF">HINF_LOCUS47666</name>
    <name evidence="1" type="ORF">HINF_LOCUS5379</name>
</gene>
<reference evidence="2 3" key="2">
    <citation type="submission" date="2024-07" db="EMBL/GenBank/DDBJ databases">
        <authorList>
            <person name="Akdeniz Z."/>
        </authorList>
    </citation>
    <scope>NUCLEOTIDE SEQUENCE [LARGE SCALE GENOMIC DNA]</scope>
</reference>
<dbReference type="AlphaFoldDB" id="A0AA86NDX0"/>
<accession>A0AA86NDX0</accession>
<reference evidence="1" key="1">
    <citation type="submission" date="2023-06" db="EMBL/GenBank/DDBJ databases">
        <authorList>
            <person name="Kurt Z."/>
        </authorList>
    </citation>
    <scope>NUCLEOTIDE SEQUENCE</scope>
</reference>
<proteinExistence type="predicted"/>
<evidence type="ECO:0000313" key="1">
    <source>
        <dbReference type="EMBL" id="CAI9917734.1"/>
    </source>
</evidence>